<keyword evidence="20" id="KW-1185">Reference proteome</keyword>
<evidence type="ECO:0000256" key="15">
    <source>
        <dbReference type="SAM" id="Phobius"/>
    </source>
</evidence>
<dbReference type="PANTHER" id="PTHR46376">
    <property type="entry name" value="LEUCINE-ZIPPER-LIKE TRANSCRIPTIONAL REGULATOR 1"/>
    <property type="match status" value="1"/>
</dbReference>
<dbReference type="PROSITE" id="PS50027">
    <property type="entry name" value="EGF_LAM_2"/>
    <property type="match status" value="2"/>
</dbReference>
<dbReference type="InterPro" id="IPR015915">
    <property type="entry name" value="Kelch-typ_b-propeller"/>
</dbReference>
<dbReference type="PRINTS" id="PR00011">
    <property type="entry name" value="EGFLAMININ"/>
</dbReference>
<feature type="disulfide bond" evidence="14">
    <location>
        <begin position="1275"/>
        <end position="1289"/>
    </location>
</feature>
<evidence type="ECO:0000256" key="7">
    <source>
        <dbReference type="ARBA" id="ARBA00022837"/>
    </source>
</evidence>
<dbReference type="SMART" id="SM00179">
    <property type="entry name" value="EGF_CA"/>
    <property type="match status" value="2"/>
</dbReference>
<dbReference type="InterPro" id="IPR051568">
    <property type="entry name" value="LZTR1/Attractin"/>
</dbReference>
<dbReference type="SUPFAM" id="SSF117281">
    <property type="entry name" value="Kelch motif"/>
    <property type="match status" value="2"/>
</dbReference>
<dbReference type="InterPro" id="IPR000152">
    <property type="entry name" value="EGF-type_Asp/Asn_hydroxyl_site"/>
</dbReference>
<dbReference type="CDD" id="cd00041">
    <property type="entry name" value="CUB"/>
    <property type="match status" value="1"/>
</dbReference>
<keyword evidence="12 14" id="KW-0424">Laminin EGF-like domain</keyword>
<keyword evidence="9 15" id="KW-0472">Membrane</keyword>
<dbReference type="InterPro" id="IPR016201">
    <property type="entry name" value="PSI"/>
</dbReference>
<dbReference type="EMBL" id="OU895880">
    <property type="protein sequence ID" value="CAG9811375.1"/>
    <property type="molecule type" value="Genomic_DNA"/>
</dbReference>
<evidence type="ECO:0000256" key="2">
    <source>
        <dbReference type="ARBA" id="ARBA00022441"/>
    </source>
</evidence>
<keyword evidence="7" id="KW-0106">Calcium</keyword>
<dbReference type="Pfam" id="PF00053">
    <property type="entry name" value="EGF_laminin"/>
    <property type="match status" value="1"/>
</dbReference>
<evidence type="ECO:0000259" key="17">
    <source>
        <dbReference type="PROSITE" id="PS50026"/>
    </source>
</evidence>
<name>A0A9N9WYN6_9DIPT</name>
<dbReference type="InterPro" id="IPR056737">
    <property type="entry name" value="Beta-prop_ATRN-MKLN-like"/>
</dbReference>
<evidence type="ECO:0000256" key="9">
    <source>
        <dbReference type="ARBA" id="ARBA00023136"/>
    </source>
</evidence>
<dbReference type="PROSITE" id="PS00010">
    <property type="entry name" value="ASX_HYDROXYL"/>
    <property type="match status" value="2"/>
</dbReference>
<dbReference type="Pfam" id="PF07645">
    <property type="entry name" value="EGF_CA"/>
    <property type="match status" value="2"/>
</dbReference>
<dbReference type="GO" id="GO:0005509">
    <property type="term" value="F:calcium ion binding"/>
    <property type="evidence" value="ECO:0007669"/>
    <property type="project" value="InterPro"/>
</dbReference>
<dbReference type="PROSITE" id="PS01248">
    <property type="entry name" value="EGF_LAM_1"/>
    <property type="match status" value="1"/>
</dbReference>
<keyword evidence="8 15" id="KW-1133">Transmembrane helix</keyword>
<reference evidence="19" key="1">
    <citation type="submission" date="2022-01" db="EMBL/GenBank/DDBJ databases">
        <authorList>
            <person name="King R."/>
        </authorList>
    </citation>
    <scope>NUCLEOTIDE SEQUENCE</scope>
</reference>
<feature type="domain" description="EGF-like" evidence="17">
    <location>
        <begin position="1410"/>
        <end position="1444"/>
    </location>
</feature>
<dbReference type="InterPro" id="IPR035914">
    <property type="entry name" value="Sperma_CUB_dom_sf"/>
</dbReference>
<organism evidence="19 20">
    <name type="scientific">Chironomus riparius</name>
    <dbReference type="NCBI Taxonomy" id="315576"/>
    <lineage>
        <taxon>Eukaryota</taxon>
        <taxon>Metazoa</taxon>
        <taxon>Ecdysozoa</taxon>
        <taxon>Arthropoda</taxon>
        <taxon>Hexapoda</taxon>
        <taxon>Insecta</taxon>
        <taxon>Pterygota</taxon>
        <taxon>Neoptera</taxon>
        <taxon>Endopterygota</taxon>
        <taxon>Diptera</taxon>
        <taxon>Nematocera</taxon>
        <taxon>Chironomoidea</taxon>
        <taxon>Chironomidae</taxon>
        <taxon>Chironominae</taxon>
        <taxon>Chironomus</taxon>
    </lineage>
</organism>
<dbReference type="Gene3D" id="2.60.120.290">
    <property type="entry name" value="Spermadhesin, CUB domain"/>
    <property type="match status" value="1"/>
</dbReference>
<dbReference type="SUPFAM" id="SSF57184">
    <property type="entry name" value="Growth factor receptor domain"/>
    <property type="match status" value="2"/>
</dbReference>
<feature type="domain" description="EGF-like" evidence="17">
    <location>
        <begin position="1119"/>
        <end position="1160"/>
    </location>
</feature>
<dbReference type="InterPro" id="IPR002049">
    <property type="entry name" value="LE_dom"/>
</dbReference>
<dbReference type="SUPFAM" id="SSF57196">
    <property type="entry name" value="EGF/Laminin"/>
    <property type="match status" value="1"/>
</dbReference>
<accession>A0A9N9WYN6</accession>
<dbReference type="PROSITE" id="PS50026">
    <property type="entry name" value="EGF_3"/>
    <property type="match status" value="2"/>
</dbReference>
<dbReference type="CDD" id="cd00055">
    <property type="entry name" value="EGF_Lam"/>
    <property type="match status" value="2"/>
</dbReference>
<dbReference type="PROSITE" id="PS01186">
    <property type="entry name" value="EGF_2"/>
    <property type="match status" value="3"/>
</dbReference>
<gene>
    <name evidence="19" type="ORF">CHIRRI_LOCUS14184</name>
</gene>
<comment type="subcellular location">
    <subcellularLocation>
        <location evidence="1">Membrane</location>
        <topology evidence="1">Single-pass type I membrane protein</topology>
    </subcellularLocation>
</comment>
<keyword evidence="10 13" id="KW-1015">Disulfide bond</keyword>
<protein>
    <recommendedName>
        <fullName evidence="21">Multiple epidermal growth factor-like domains protein 8</fullName>
    </recommendedName>
</protein>
<feature type="disulfide bond" evidence="13">
    <location>
        <begin position="1434"/>
        <end position="1443"/>
    </location>
</feature>
<dbReference type="InterPro" id="IPR000742">
    <property type="entry name" value="EGF"/>
</dbReference>
<dbReference type="Pfam" id="PF24973">
    <property type="entry name" value="EGF_LMN_ATRN"/>
    <property type="match status" value="2"/>
</dbReference>
<evidence type="ECO:0000259" key="18">
    <source>
        <dbReference type="PROSITE" id="PS50027"/>
    </source>
</evidence>
<dbReference type="PROSITE" id="PS01180">
    <property type="entry name" value="CUB"/>
    <property type="match status" value="2"/>
</dbReference>
<evidence type="ECO:0008006" key="21">
    <source>
        <dbReference type="Google" id="ProtNLM"/>
    </source>
</evidence>
<dbReference type="Gene3D" id="2.120.10.80">
    <property type="entry name" value="Kelch-type beta propeller"/>
    <property type="match status" value="4"/>
</dbReference>
<feature type="transmembrane region" description="Helical" evidence="15">
    <location>
        <begin position="2562"/>
        <end position="2584"/>
    </location>
</feature>
<comment type="caution">
    <text evidence="13">Lacks conserved residue(s) required for the propagation of feature annotation.</text>
</comment>
<dbReference type="GO" id="GO:0016020">
    <property type="term" value="C:membrane"/>
    <property type="evidence" value="ECO:0007669"/>
    <property type="project" value="UniProtKB-SubCell"/>
</dbReference>
<feature type="domain" description="CUB" evidence="16">
    <location>
        <begin position="41"/>
        <end position="153"/>
    </location>
</feature>
<proteinExistence type="predicted"/>
<feature type="domain" description="Laminin EGF-like" evidence="18">
    <location>
        <begin position="1195"/>
        <end position="1240"/>
    </location>
</feature>
<evidence type="ECO:0000256" key="14">
    <source>
        <dbReference type="PROSITE-ProRule" id="PRU00460"/>
    </source>
</evidence>
<dbReference type="SUPFAM" id="SSF49854">
    <property type="entry name" value="Spermadhesin, CUB domain"/>
    <property type="match status" value="1"/>
</dbReference>
<evidence type="ECO:0000256" key="11">
    <source>
        <dbReference type="ARBA" id="ARBA00023180"/>
    </source>
</evidence>
<keyword evidence="2" id="KW-0880">Kelch repeat</keyword>
<keyword evidence="11" id="KW-0325">Glycoprotein</keyword>
<keyword evidence="5" id="KW-0732">Signal</keyword>
<dbReference type="CDD" id="cd00054">
    <property type="entry name" value="EGF_CA"/>
    <property type="match status" value="1"/>
</dbReference>
<dbReference type="PROSITE" id="PS00022">
    <property type="entry name" value="EGF_1"/>
    <property type="match status" value="2"/>
</dbReference>
<evidence type="ECO:0000313" key="20">
    <source>
        <dbReference type="Proteomes" id="UP001153620"/>
    </source>
</evidence>
<dbReference type="SMART" id="SM00181">
    <property type="entry name" value="EGF"/>
    <property type="match status" value="10"/>
</dbReference>
<evidence type="ECO:0000256" key="1">
    <source>
        <dbReference type="ARBA" id="ARBA00004479"/>
    </source>
</evidence>
<dbReference type="FunFam" id="2.60.120.290:FF:000023">
    <property type="entry name" value="Multiple epidermal growth factor-like domains 8"/>
    <property type="match status" value="1"/>
</dbReference>
<dbReference type="SMART" id="SM00042">
    <property type="entry name" value="CUB"/>
    <property type="match status" value="1"/>
</dbReference>
<dbReference type="PANTHER" id="PTHR46376:SF2">
    <property type="entry name" value="DISTRACTED, ISOFORM B"/>
    <property type="match status" value="1"/>
</dbReference>
<keyword evidence="4 15" id="KW-0812">Transmembrane</keyword>
<dbReference type="GO" id="GO:0005794">
    <property type="term" value="C:Golgi apparatus"/>
    <property type="evidence" value="ECO:0007669"/>
    <property type="project" value="TreeGrafter"/>
</dbReference>
<dbReference type="SUPFAM" id="SSF50965">
    <property type="entry name" value="Galactose oxidase, central domain"/>
    <property type="match status" value="1"/>
</dbReference>
<dbReference type="InterPro" id="IPR018097">
    <property type="entry name" value="EGF_Ca-bd_CS"/>
</dbReference>
<evidence type="ECO:0000259" key="16">
    <source>
        <dbReference type="PROSITE" id="PS01180"/>
    </source>
</evidence>
<dbReference type="Proteomes" id="UP001153620">
    <property type="component" value="Chromosome 4"/>
</dbReference>
<evidence type="ECO:0000256" key="12">
    <source>
        <dbReference type="ARBA" id="ARBA00023292"/>
    </source>
</evidence>
<evidence type="ECO:0000256" key="8">
    <source>
        <dbReference type="ARBA" id="ARBA00022989"/>
    </source>
</evidence>
<evidence type="ECO:0000313" key="19">
    <source>
        <dbReference type="EMBL" id="CAG9811375.1"/>
    </source>
</evidence>
<feature type="domain" description="CUB" evidence="16">
    <location>
        <begin position="1293"/>
        <end position="1415"/>
    </location>
</feature>
<dbReference type="InterPro" id="IPR001881">
    <property type="entry name" value="EGF-like_Ca-bd_dom"/>
</dbReference>
<dbReference type="SMART" id="SM00423">
    <property type="entry name" value="PSI"/>
    <property type="match status" value="8"/>
</dbReference>
<dbReference type="InterPro" id="IPR011043">
    <property type="entry name" value="Gal_Oxase/kelch_b-propeller"/>
</dbReference>
<dbReference type="SMART" id="SM00180">
    <property type="entry name" value="EGF_Lam"/>
    <property type="match status" value="4"/>
</dbReference>
<dbReference type="InterPro" id="IPR049883">
    <property type="entry name" value="NOTCH1_EGF-like"/>
</dbReference>
<sequence length="2699" mass="302507">MNCRKAAQNYEKILNLNFCAIFHLIFVIFNLTTESFAAGACDRTRKVFESVSYGEITDGINTNYTQDSHCEWLIKADNSSQFITLKFLSLKTECSYDYIFIYDGNSYSSPLLGSYSGQTEPLDITAYSGYMLILLYSDTNYNLDGFRAVFSITNCLNNCSSNGLCINHSCLCTDDNTGSDCSIKACDCGDKENRGFCDKNNCKCLNGYTGQTCSLHPINSEASQWHWLSNLTQSFTPRTAHTAIYHEKTDAVYLFGGYDLNRVLDEMEIFRFKDNKWVDVNGSDIKPKIDEKSIIKNVLLHDKVDVGISDGSWFRAALLAHVNAPNKDDEVASVDQDDKIMPSPRYGHAACLVGDIILIFGGKLANGSLSNDLWMYNISSSTWELRGINSTIFPPRLTRHTLTYVDTSQYVYLFGGSQENGEFSSQMFRIKIDSTSDQWEIVYPRGGKSFDYRIVAHTTTFHKPSNSLIIYGGIIAGVARFSKLSDRMFSFNLNENHWTEVFYPKTALRETSIPRERAFHTATIAGDYLIIFGGYSHRHNKEEICYDNQMYLYHLNCHLWINQEALGSDRQNYPKRQGVFAHAAALRNDSQLLVIGGYHGNVNNDFLAFTLPDMMVPSRNTSEGSICSNYKSSTECISNPLCGYCSSDANCYARTVSTCNTNLQTTRCHGVCPSLRDCQSCLIHGDSDINSCKWCVQNAKCHHINDREPCGESDFVEKISYQWWGKYGVEIGDKSQCSAMDRPPGLTYMKYLYPYDWNMPDSVTIVNSTLVEFSTATAPSIDSSNSGEVLARLHGYLRLPDEQKEIVKVCGSYADITLKVSLDDESFTVANFSADQNICIASKWNKWNQQKVLIDLQARRQQKSQIHIHSKVALQNNATKAFTFEFLEPFSSGNCETYTNCFQCLSDNACGWCDLKSQCFSRTVNESSSCTDGTNWRYLILKSEQCINCSNYISCQSCSMSDYCEWWNDDKCERRGRSVSAIKDPFECPSQCHERTNCTSCLNDKGKCVWCQATSQCFSFSIYTSEFQFGLCREWIDQLIVTSTIDINGNYGHHQCKACSMYSNCSTCLRSLNCGWCYMEENPIEGACVDGDFSGSAMTCDVALNTTEPTMYKYESCPDVDECGLGIHDCNVNAECLNTHGSFNCQCKKGFIGDGKRKCDKTCDEKCIHGRCSNYPEYKCLCDLGWTGSDCSINCKCNNHSTCMKGVGICDECQDHTEGEYCDKCKLGSYGNATYSGCLACECHGHGNEVLGKCDQKTGKCFCMENTEGDNCEICSKGFYGDPKNNGRCYLQCQSRAMLKPVKSQGIGSFKNHPGVSECLWLIKLEPKIINESLIMFDVEDDMNITCSNNGIYVYNSISEFSDNFGQKQLLSVICKEGNAVNIARESKTGEMAIYFQKTSTYEAFNGILSVYSCALGTCTHPYTCDNSTNKCRCPDGFKGSKCDIEVCKSNCSFGLNQGFCDTISNQCVCTDGYAGDDCSQHVKQTSIVIHELFNTLTVSKNLSHLKKTLPRFGHSVNADRRGFLWIFGGYSLSNGALNDIRQFDTRNRTWMQVTVDGTLAKMPLGRYFHAAEISKQSIYIYGGLSNEFEVLDDFWVFNVHEHRWTEVDVDSGNQSLCKNVICGSPGALAGHTLTAVKDEENEALILIGGYKNSTAVNETLQKSLETTTEIPAIEPQNLNFSIVWEFNFEKKIWTNLNISGNGPKLIFGHSVSYHSQSQVLYIFGGYQLINGKILMSKNLFTLRKLNGKWFWNVLPVFNELNRPEENLPRGRFLHSSIAFQNYMIIHAGDTNPSNASDFMNAYIYKCNSYIRLTEGIEIIGNSPSWIYSQAVAVETDSDINSFYVIGGISSQFSIHKVSIPSDICQLWSGSKYFCRLNRGCSFATTTSASSSSNITRSTLCFSSDQKETKQNELTSSAFNWGAVCDELLLSTRNCTSFVTCDDCAALFPYEGSSACQWSTNRKCYVDKRPKNETEGTTPQFCASTSEKMTQNISNCGQFFNCSSCLDQNCVWTSKSHRCMEKSFTPLLCSGLTCGAILQIPSECPKPCDSYKMCSKCLTNSNCGWEAGTGNGNGQCLEGNINYAYEKYEQNSWNYLTCPPEDECTNEHHNCDNVTEKCVDLLDGFKCVCADGYKPSYDKEDICVPICNQGCFFGTCVHPNVCKCDFGYVGANCSIACQCSGFSDCAGPEQLDVCLKCMNHTRGSRCEKCEKFYVKKDGKCESCSTFCHGHTEICVSSDLKDSNATVTELEEIISEGPSAEDAVCLNCGNFTNERRCETCLNGYFRGTTNLNEKCRSCLCNGHGNECDPVTGEKCNCGNNTESEQTCPASTSKTDKNTIQIFHCYMTQCTKCKDSYNGHPKNGHQCYKQITIESRMCINEAKPIEDCEEALESGKMQFFQIQPRFLNVDIRIQIDVTDGEIDLQMSSNDDSFIVMTNQSNGFHDVFLDSKYQWVQTTYEDDENTSFIPIVMSAKKSEGSSSPIIYKVIDRFANDAALSTYITLKQHNALLRVFGIKNRLVITLPQHIHNLSGTRFFIAIRAVNNAVFTTGIIYFRQDQLHIDLFVFFSVFFSCFFLFLAVCVVIWKAKQAADMRRARQRYAVEMLNMAQRPYSSVLLDVTPELQPESQSSPKTIKKSDNYVPVAIETTSDNVAAICTIFIRLPETKLKRRPVCMGSALISAPKQNAFLNKPTQRVAQHIM</sequence>
<evidence type="ECO:0000256" key="3">
    <source>
        <dbReference type="ARBA" id="ARBA00022536"/>
    </source>
</evidence>
<evidence type="ECO:0000256" key="10">
    <source>
        <dbReference type="ARBA" id="ARBA00023157"/>
    </source>
</evidence>
<feature type="disulfide bond" evidence="14">
    <location>
        <begin position="1263"/>
        <end position="1272"/>
    </location>
</feature>
<keyword evidence="3 13" id="KW-0245">EGF-like domain</keyword>
<dbReference type="Pfam" id="PF24981">
    <property type="entry name" value="Beta-prop_ATRN-LZTR1"/>
    <property type="match status" value="2"/>
</dbReference>
<feature type="domain" description="Laminin EGF-like" evidence="18">
    <location>
        <begin position="1241"/>
        <end position="1291"/>
    </location>
</feature>
<keyword evidence="6" id="KW-0677">Repeat</keyword>
<evidence type="ECO:0000256" key="6">
    <source>
        <dbReference type="ARBA" id="ARBA00022737"/>
    </source>
</evidence>
<dbReference type="FunFam" id="2.10.25.10:FF:000202">
    <property type="entry name" value="Multiple epidermal growth factor-like domains 8"/>
    <property type="match status" value="1"/>
</dbReference>
<dbReference type="FunFam" id="2.10.25.10:FF:000191">
    <property type="entry name" value="Multiple epidermal growth factor-like domains 8"/>
    <property type="match status" value="1"/>
</dbReference>
<dbReference type="GO" id="GO:0048731">
    <property type="term" value="P:system development"/>
    <property type="evidence" value="ECO:0007669"/>
    <property type="project" value="UniProtKB-ARBA"/>
</dbReference>
<reference evidence="19" key="2">
    <citation type="submission" date="2022-10" db="EMBL/GenBank/DDBJ databases">
        <authorList>
            <consortium name="ENA_rothamsted_submissions"/>
            <consortium name="culmorum"/>
            <person name="King R."/>
        </authorList>
    </citation>
    <scope>NUCLEOTIDE SEQUENCE</scope>
</reference>
<dbReference type="InterPro" id="IPR056863">
    <property type="entry name" value="LMN_ATRN_NET-like_EGF"/>
</dbReference>
<dbReference type="Pfam" id="PF00431">
    <property type="entry name" value="CUB"/>
    <property type="match status" value="1"/>
</dbReference>
<dbReference type="InterPro" id="IPR009030">
    <property type="entry name" value="Growth_fac_rcpt_cys_sf"/>
</dbReference>
<feature type="disulfide bond" evidence="14">
    <location>
        <begin position="1213"/>
        <end position="1222"/>
    </location>
</feature>
<dbReference type="GO" id="GO:0048513">
    <property type="term" value="P:animal organ development"/>
    <property type="evidence" value="ECO:0007669"/>
    <property type="project" value="UniProtKB-ARBA"/>
</dbReference>
<dbReference type="InterPro" id="IPR000859">
    <property type="entry name" value="CUB_dom"/>
</dbReference>
<evidence type="ECO:0000256" key="4">
    <source>
        <dbReference type="ARBA" id="ARBA00022692"/>
    </source>
</evidence>
<dbReference type="Gene3D" id="2.10.25.10">
    <property type="entry name" value="Laminin"/>
    <property type="match status" value="6"/>
</dbReference>
<dbReference type="OrthoDB" id="263283at2759"/>
<evidence type="ECO:0000256" key="5">
    <source>
        <dbReference type="ARBA" id="ARBA00022729"/>
    </source>
</evidence>
<evidence type="ECO:0000256" key="13">
    <source>
        <dbReference type="PROSITE-ProRule" id="PRU00076"/>
    </source>
</evidence>
<dbReference type="PROSITE" id="PS01187">
    <property type="entry name" value="EGF_CA"/>
    <property type="match status" value="1"/>
</dbReference>